<reference evidence="2 3" key="1">
    <citation type="submission" date="2020-06" db="EMBL/GenBank/DDBJ databases">
        <title>Genome sequence of 2 isolates from Red Sea Mangroves.</title>
        <authorList>
            <person name="Sefrji F."/>
            <person name="Michoud G."/>
            <person name="Merlino G."/>
            <person name="Daffonchio D."/>
        </authorList>
    </citation>
    <scope>NUCLEOTIDE SEQUENCE [LARGE SCALE GENOMIC DNA]</scope>
    <source>
        <strain evidence="2 3">R1DC25</strain>
    </source>
</reference>
<sequence>MELAWEIATGTPLWVYALFAFLVFRGIKAMRPGAGPLWRLAIIPAVFAVWGLHDLATQIGFGPATLGGWGAALVIGGASGWLLTRHTPVAADKQRGWIGLPGSAMTLVVILAIFAVNYALGVAAAMSPDAMATPAFRIVDIAISGLGTGIFAGKFLQFRQKFAAAPHRDLTGRAG</sequence>
<evidence type="ECO:0000256" key="1">
    <source>
        <dbReference type="SAM" id="Phobius"/>
    </source>
</evidence>
<accession>A0A7S8HC20</accession>
<dbReference type="Proteomes" id="UP000593594">
    <property type="component" value="Chromosome"/>
</dbReference>
<evidence type="ECO:0008006" key="4">
    <source>
        <dbReference type="Google" id="ProtNLM"/>
    </source>
</evidence>
<name>A0A7S8HC20_9HYPH</name>
<evidence type="ECO:0000313" key="3">
    <source>
        <dbReference type="Proteomes" id="UP000593594"/>
    </source>
</evidence>
<gene>
    <name evidence="2" type="ORF">HW532_10995</name>
</gene>
<organism evidence="2 3">
    <name type="scientific">Kaustia mangrovi</name>
    <dbReference type="NCBI Taxonomy" id="2593653"/>
    <lineage>
        <taxon>Bacteria</taxon>
        <taxon>Pseudomonadati</taxon>
        <taxon>Pseudomonadota</taxon>
        <taxon>Alphaproteobacteria</taxon>
        <taxon>Hyphomicrobiales</taxon>
        <taxon>Parvibaculaceae</taxon>
        <taxon>Kaustia</taxon>
    </lineage>
</organism>
<feature type="transmembrane region" description="Helical" evidence="1">
    <location>
        <begin position="138"/>
        <end position="156"/>
    </location>
</feature>
<dbReference type="KEGG" id="kmn:HW532_10995"/>
<dbReference type="AlphaFoldDB" id="A0A7S8HC20"/>
<keyword evidence="1" id="KW-0812">Transmembrane</keyword>
<dbReference type="EMBL" id="CP058214">
    <property type="protein sequence ID" value="QPC43170.1"/>
    <property type="molecule type" value="Genomic_DNA"/>
</dbReference>
<keyword evidence="1" id="KW-1133">Transmembrane helix</keyword>
<dbReference type="InterPro" id="IPR046730">
    <property type="entry name" value="DUF6622"/>
</dbReference>
<feature type="transmembrane region" description="Helical" evidence="1">
    <location>
        <begin position="104"/>
        <end position="126"/>
    </location>
</feature>
<dbReference type="Pfam" id="PF20327">
    <property type="entry name" value="DUF6622"/>
    <property type="match status" value="1"/>
</dbReference>
<feature type="transmembrane region" description="Helical" evidence="1">
    <location>
        <begin position="36"/>
        <end position="53"/>
    </location>
</feature>
<keyword evidence="3" id="KW-1185">Reference proteome</keyword>
<evidence type="ECO:0000313" key="2">
    <source>
        <dbReference type="EMBL" id="QPC43170.1"/>
    </source>
</evidence>
<dbReference type="RefSeq" id="WP_213160531.1">
    <property type="nucleotide sequence ID" value="NZ_CP058214.1"/>
</dbReference>
<keyword evidence="1" id="KW-0472">Membrane</keyword>
<proteinExistence type="predicted"/>
<feature type="transmembrane region" description="Helical" evidence="1">
    <location>
        <begin position="59"/>
        <end position="83"/>
    </location>
</feature>
<feature type="transmembrane region" description="Helical" evidence="1">
    <location>
        <begin position="6"/>
        <end position="24"/>
    </location>
</feature>
<protein>
    <recommendedName>
        <fullName evidence="4">DUF1453 domain-containing protein</fullName>
    </recommendedName>
</protein>